<protein>
    <submittedName>
        <fullName evidence="1">Methyltransferase</fullName>
    </submittedName>
</protein>
<dbReference type="Gene3D" id="3.40.50.150">
    <property type="entry name" value="Vaccinia Virus protein VP39"/>
    <property type="match status" value="1"/>
</dbReference>
<evidence type="ECO:0000313" key="1">
    <source>
        <dbReference type="EMBL" id="TRX01780.1"/>
    </source>
</evidence>
<keyword evidence="2" id="KW-1185">Reference proteome</keyword>
<comment type="caution">
    <text evidence="1">The sequence shown here is derived from an EMBL/GenBank/DDBJ whole genome shotgun (WGS) entry which is preliminary data.</text>
</comment>
<organism evidence="1 2">
    <name type="scientific">Candidatus Methylobacter oryzae</name>
    <dbReference type="NCBI Taxonomy" id="2497749"/>
    <lineage>
        <taxon>Bacteria</taxon>
        <taxon>Pseudomonadati</taxon>
        <taxon>Pseudomonadota</taxon>
        <taxon>Gammaproteobacteria</taxon>
        <taxon>Methylococcales</taxon>
        <taxon>Methylococcaceae</taxon>
        <taxon>Methylobacter</taxon>
    </lineage>
</organism>
<dbReference type="GO" id="GO:0032259">
    <property type="term" value="P:methylation"/>
    <property type="evidence" value="ECO:0007669"/>
    <property type="project" value="UniProtKB-KW"/>
</dbReference>
<keyword evidence="1" id="KW-0808">Transferase</keyword>
<proteinExistence type="predicted"/>
<dbReference type="RefSeq" id="WP_127028998.1">
    <property type="nucleotide sequence ID" value="NZ_RYFG02000018.1"/>
</dbReference>
<dbReference type="SUPFAM" id="SSF53335">
    <property type="entry name" value="S-adenosyl-L-methionine-dependent methyltransferases"/>
    <property type="match status" value="1"/>
</dbReference>
<dbReference type="InterPro" id="IPR029063">
    <property type="entry name" value="SAM-dependent_MTases_sf"/>
</dbReference>
<sequence>MKQSDHNQFVQYGCGWSAPKNWINFDASPTLRFERLPLIGRLYIKNAARFPGNVNYGNIVRGLPISADSCRAVYCSHVLEHLSLYEFRIALKNTYKILMTGGTFRLVLPDLEYLIKEYIHNASPEAAIKFMQNTSLGKEVRNRKLKPFILEWLGNSQHLWMWDYKSLEDELKKVGFNNIRRAQFGDSSNPVFQDVENKDRWDNCLGIECQK</sequence>
<name>A0ABY3CET0_9GAMM</name>
<keyword evidence="1" id="KW-0489">Methyltransferase</keyword>
<dbReference type="EMBL" id="RYFG02000018">
    <property type="protein sequence ID" value="TRX01780.1"/>
    <property type="molecule type" value="Genomic_DNA"/>
</dbReference>
<accession>A0ABY3CET0</accession>
<evidence type="ECO:0000313" key="2">
    <source>
        <dbReference type="Proteomes" id="UP000733744"/>
    </source>
</evidence>
<reference evidence="1 2" key="1">
    <citation type="journal article" date="2019" name="Antonie Van Leeuwenhoek">
        <title>Description of 'Ca. Methylobacter oryzae' KRF1, a novel species from the environmentally important Methylobacter clade 2.</title>
        <authorList>
            <person name="Khatri K."/>
            <person name="Mohite J.A."/>
            <person name="Pandit P.S."/>
            <person name="Bahulikar R."/>
            <person name="Rahalkar M.C."/>
        </authorList>
    </citation>
    <scope>NUCLEOTIDE SEQUENCE [LARGE SCALE GENOMIC DNA]</scope>
    <source>
        <strain evidence="1 2">KRF1</strain>
    </source>
</reference>
<gene>
    <name evidence="1" type="ORF">EKO24_003340</name>
</gene>
<dbReference type="GO" id="GO:0008168">
    <property type="term" value="F:methyltransferase activity"/>
    <property type="evidence" value="ECO:0007669"/>
    <property type="project" value="UniProtKB-KW"/>
</dbReference>
<dbReference type="Proteomes" id="UP000733744">
    <property type="component" value="Unassembled WGS sequence"/>
</dbReference>